<gene>
    <name evidence="2" type="ORF">Voc01_027690</name>
</gene>
<name>A0A8J3ZRT0_9ACTN</name>
<dbReference type="AlphaFoldDB" id="A0A8J3ZRT0"/>
<evidence type="ECO:0000313" key="2">
    <source>
        <dbReference type="EMBL" id="GIJ67852.1"/>
    </source>
</evidence>
<dbReference type="Proteomes" id="UP000635606">
    <property type="component" value="Unassembled WGS sequence"/>
</dbReference>
<keyword evidence="3" id="KW-1185">Reference proteome</keyword>
<feature type="region of interest" description="Disordered" evidence="1">
    <location>
        <begin position="156"/>
        <end position="176"/>
    </location>
</feature>
<protein>
    <submittedName>
        <fullName evidence="2">Uncharacterized protein</fullName>
    </submittedName>
</protein>
<evidence type="ECO:0000313" key="3">
    <source>
        <dbReference type="Proteomes" id="UP000635606"/>
    </source>
</evidence>
<dbReference type="RefSeq" id="WP_203927809.1">
    <property type="nucleotide sequence ID" value="NZ_BOPH01000033.1"/>
</dbReference>
<comment type="caution">
    <text evidence="2">The sequence shown here is derived from an EMBL/GenBank/DDBJ whole genome shotgun (WGS) entry which is preliminary data.</text>
</comment>
<evidence type="ECO:0000256" key="1">
    <source>
        <dbReference type="SAM" id="MobiDB-lite"/>
    </source>
</evidence>
<proteinExistence type="predicted"/>
<sequence length="176" mass="19715">MNTITFRPYLLAVEWGPGEWPVLDIAIDGVPLLDRVRELELPYARAEELERADEFTDYPPGTLTAELAGNYMPLTSTYGWPSRHLLGEPTDLPHGADEGETMLLQCTCGIPDCWALLAKVAVTRHVVTWSGFRNSNRGWDLGALGPFEFSRSQYERALRTGPRRRRGRRSTEPGAG</sequence>
<organism evidence="2 3">
    <name type="scientific">Virgisporangium ochraceum</name>
    <dbReference type="NCBI Taxonomy" id="65505"/>
    <lineage>
        <taxon>Bacteria</taxon>
        <taxon>Bacillati</taxon>
        <taxon>Actinomycetota</taxon>
        <taxon>Actinomycetes</taxon>
        <taxon>Micromonosporales</taxon>
        <taxon>Micromonosporaceae</taxon>
        <taxon>Virgisporangium</taxon>
    </lineage>
</organism>
<accession>A0A8J3ZRT0</accession>
<dbReference type="EMBL" id="BOPH01000033">
    <property type="protein sequence ID" value="GIJ67852.1"/>
    <property type="molecule type" value="Genomic_DNA"/>
</dbReference>
<reference evidence="2" key="1">
    <citation type="submission" date="2021-01" db="EMBL/GenBank/DDBJ databases">
        <title>Whole genome shotgun sequence of Virgisporangium ochraceum NBRC 16418.</title>
        <authorList>
            <person name="Komaki H."/>
            <person name="Tamura T."/>
        </authorList>
    </citation>
    <scope>NUCLEOTIDE SEQUENCE</scope>
    <source>
        <strain evidence="2">NBRC 16418</strain>
    </source>
</reference>